<dbReference type="FunFam" id="1.10.1070.11:FF:000031">
    <property type="entry name" value="Phosphatidyl inositol 3-kinase"/>
    <property type="match status" value="1"/>
</dbReference>
<feature type="domain" description="PI3K/PI4K catalytic" evidence="21">
    <location>
        <begin position="2115"/>
        <end position="2434"/>
    </location>
</feature>
<dbReference type="Proteomes" id="UP001175000">
    <property type="component" value="Unassembled WGS sequence"/>
</dbReference>
<accession>A0AA40CCG5</accession>
<dbReference type="GO" id="GO:0006281">
    <property type="term" value="P:DNA repair"/>
    <property type="evidence" value="ECO:0007669"/>
    <property type="project" value="UniProtKB-KW"/>
</dbReference>
<dbReference type="InterPro" id="IPR011009">
    <property type="entry name" value="Kinase-like_dom_sf"/>
</dbReference>
<dbReference type="GO" id="GO:0005694">
    <property type="term" value="C:chromosome"/>
    <property type="evidence" value="ECO:0007669"/>
    <property type="project" value="TreeGrafter"/>
</dbReference>
<evidence type="ECO:0000256" key="20">
    <source>
        <dbReference type="SAM" id="MobiDB-lite"/>
    </source>
</evidence>
<keyword evidence="12" id="KW-0156">Chromatin regulator</keyword>
<keyword evidence="11" id="KW-0067">ATP-binding</keyword>
<feature type="region of interest" description="Disordered" evidence="20">
    <location>
        <begin position="1"/>
        <end position="30"/>
    </location>
</feature>
<comment type="subunit">
    <text evidence="3">Associates with DNA double-strand breaks.</text>
</comment>
<evidence type="ECO:0000256" key="7">
    <source>
        <dbReference type="ARBA" id="ARBA00022679"/>
    </source>
</evidence>
<sequence>MLPENSGNMSRPGQYGFANNPTGDGEAPPSTLAARLVENISNSAKSSRPDDVSELKRLSVIIERVKNNTAILETDEQRLEHNHLLIYVCGGVVFESLKWEEPFEDRVKLRDEALKAISFLNVTIRETPRVLTCTTDGKTFASRGKEPLWLWILPKVLRLLGYSKSLALTSAIESLFQHIIFLTTQHSSLWELGTSLMLYFQTNLAVILKRLEANNSGTLELPGKIELPPRSFLDAFPDVTPKKCSYVLRDVEQAVRHATGLLTIIKNAIIAKSGQEPHSSLFFGHCSTLLCEALRPLMLFQASWPVHVDMGVTATIQAALDLATAQSSSDKHKFTASQRASNSLALLCSDILENPQLLLCDEDSTPALRRVMSLALVYLAKQAVQSRPLSTLIGYRLVPQVTKLASEIPSEHGDLLRSMRLVAQFGVSPPPKSLAGDFKLSKFVDETLRQQVRNLGLMAAKPRPTQAVQPAAKRRKITKEPSTLGFVVRRLCALVNIEPLKDMRGIADLEPRFIAEFPRMSTEQQCHTLDLLSRLCCSADNTLKLEHQRPGVSVLLQCGFCSKPGNEKRPKCSDRAARDRAISIFVAILRSPGFQELKRPRVFGMVALRRLARHSPSLSFLDFETSFPGQWTLDCLRSSVRELRVAAGRTFGIYFVDRPNNGLDKNVVRGKRKNALEFLKTLSEKDVMHLHEACILAWGQVGRVIDDDDLGLVLLGLVEYLGHRNTIVSAWAFSEIMNVADARGVTPRRLFQPYWSSLAFSVVKDLVSKPQTASKVTELLQLQGGVPELLRLLQRQALPWLVLKKKRDVIQKIAEARRETESHLPCLDTANLPSIMALLLSQDVPDIGEFSMSSLRHISPEFAKYELVEFLRADPLLVALELFKVAADGDDARRGRVRAALAVVGGLLIDAKDKKCKRSQLIGRYIEQHALGLVSKLAEVITDSFGTNPPDQERRQCLRAMEEMIRVSRSSVCVARPQISASLMSALSLDELRVAAFSCWDAMITNMDDLDVEALVEMTFFIIGHYWEVFDEESKTRAASLIRFLLEKHGETLKKYSNRLPNLAHVEELGDLYQTVCNLREPLDNRGTFVVFGQRLGHENPSIVQQALVELAVFLKSDQDYLQMSAISEQPDSVVLSLTRSLLDCASKYNGWHPDISRLCAECIGLIGCLDSNRLETTRKQKDFVLVCNFEDASETTEFVTYLLDNVLVKAFLSTTDMKFQGFLAFAMQELLDRTDLKFAVSQNGGGDCERVFKKWLAMSESTKETLGPFLSSKFVIGPMAYREVEYPIFRGGTGRSYASWIKALVLDLLHNGQNVFSQILFEPLRRLVRVQDLTVTEALLPFVVLHVVVGTDQPNFREKIKAELAGILGYQPTETASYIEREDTKLYYEAVFRIIDYFMRWLHEKKGMHPPAKDAGRHQKSIKLVEDLITALDPKLLSKRAVDCKEYSRALFYLEPYMEHKMQDGEQDDLAQTLQSIYTQVDDPDGLEGISARVMNISLDQQALNHRKAGRWTAAQSWYEIRLAESPGNTNTQLDLLTCLKESGQHDVLLNYVEGMKSSSNSVNRIAPFAVEASWATNRWKTLEKYLRLYSAGDVSEVFDLGIGQALLSLKEGDVAKFKEHVKMLREKVAGSMSYATTSSLRACHDLMLRCHVLSDLEIIVDKPVTEDGTQQSILAALDRRLEVLGAYVSDKQYLLGVRRAAMELMRPKYGNQDISSLWLASAQLARKSGSMHQSFNAVLHAQQLGDASATIENARLLYKDGHHRKAIQLLQFAIDTNSFINESLATAPPTSSKSLETQRNLLTARAHLLLAKWLDSTGQTHASALRSKYQQAAKTHPQWEKGHYYLGRHYKKVLESEKALKADDQTDEYLTGETAKLVIENYLRSLNFGTKYLYQTLPRILTLWLELGAQIDKPPEGKVSLSRELQNRRRTILHELHKHFQKHLPKMPAFVFYTALPQIAARIAHPNPEVFKVLEQMIVKVIEAHPRQAIWSLFPFMTTRVTSERRIRGQQILATVRGVAKKVEGTGYDLRQLLRMGEKLAEQLLLACNNGDFQSNRTTTASITKDLNFNHKCTPCPLVVPIESCLTATLPTLTDNVRKHKAFSRDVITVESFLDHVLVLGSLAKPRKLTARGSDGQLYGLLIKPKDDLRTDQRLMEFNGLINRSLKRDAESSRRQLYIRTYAVTPLNEECGIIEWVDGLKTLRDILLGLYKARGITPNYGQITHLMKDAAASEANIGLFTDNVLRQFPPILSNWFFSQFPNPSTWFAARLRYTRSCAVMSMVGTILGLGDRHGENVLLEEGNGGIFHVDFNCLFDKGLTFAQPEKVPFRLTHNMVSAMGIYRYDGPFRHCSELTLRVLRQQEETLMTILEAFIYDPTLDLQRSKKRNQEVVKLNPNDVVDSIRRKVRGLLPNESIPLGVEGQVEELIKQATDPRNLAAMYIGWCPFL</sequence>
<dbReference type="CDD" id="cd00892">
    <property type="entry name" value="PIKKc_ATR"/>
    <property type="match status" value="1"/>
</dbReference>
<evidence type="ECO:0000256" key="17">
    <source>
        <dbReference type="ARBA" id="ARBA00029679"/>
    </source>
</evidence>
<dbReference type="InterPro" id="IPR003152">
    <property type="entry name" value="FATC_dom"/>
</dbReference>
<dbReference type="SMART" id="SM00802">
    <property type="entry name" value="UME"/>
    <property type="match status" value="1"/>
</dbReference>
<dbReference type="InterPro" id="IPR016024">
    <property type="entry name" value="ARM-type_fold"/>
</dbReference>
<dbReference type="Pfam" id="PF02259">
    <property type="entry name" value="FAT"/>
    <property type="match status" value="1"/>
</dbReference>
<dbReference type="InterPro" id="IPR056802">
    <property type="entry name" value="ATR-like_M-HEAT"/>
</dbReference>
<evidence type="ECO:0000313" key="25">
    <source>
        <dbReference type="Proteomes" id="UP001175000"/>
    </source>
</evidence>
<dbReference type="InterPro" id="IPR036940">
    <property type="entry name" value="PI3/4_kinase_cat_sf"/>
</dbReference>
<evidence type="ECO:0000256" key="3">
    <source>
        <dbReference type="ARBA" id="ARBA00011370"/>
    </source>
</evidence>
<evidence type="ECO:0000256" key="14">
    <source>
        <dbReference type="ARBA" id="ARBA00023242"/>
    </source>
</evidence>
<evidence type="ECO:0000256" key="10">
    <source>
        <dbReference type="ARBA" id="ARBA00022777"/>
    </source>
</evidence>
<dbReference type="GO" id="GO:0000077">
    <property type="term" value="P:DNA damage checkpoint signaling"/>
    <property type="evidence" value="ECO:0007669"/>
    <property type="project" value="TreeGrafter"/>
</dbReference>
<keyword evidence="13" id="KW-0234">DNA repair</keyword>
<dbReference type="PROSITE" id="PS51190">
    <property type="entry name" value="FATC"/>
    <property type="match status" value="1"/>
</dbReference>
<dbReference type="InterPro" id="IPR003151">
    <property type="entry name" value="PIK-rel_kinase_FAT"/>
</dbReference>
<dbReference type="InterPro" id="IPR058681">
    <property type="entry name" value="HEAT_MEC1_N"/>
</dbReference>
<evidence type="ECO:0000256" key="11">
    <source>
        <dbReference type="ARBA" id="ARBA00022840"/>
    </source>
</evidence>
<dbReference type="Gene3D" id="1.10.1070.11">
    <property type="entry name" value="Phosphatidylinositol 3-/4-kinase, catalytic domain"/>
    <property type="match status" value="1"/>
</dbReference>
<evidence type="ECO:0000256" key="6">
    <source>
        <dbReference type="ARBA" id="ARBA00022527"/>
    </source>
</evidence>
<dbReference type="Gene3D" id="3.30.1010.10">
    <property type="entry name" value="Phosphatidylinositol 3-kinase Catalytic Subunit, Chain A, domain 4"/>
    <property type="match status" value="1"/>
</dbReference>
<comment type="function">
    <text evidence="16">Serine/threonine protein kinase which activates checkpoint signaling upon genotoxic stresses such as ionizing radiation (IR), ultraviolet light (UV), or DNA replication stalling, thereby acting as a DNA damage sensor. Recognizes the substrate consensus sequence [ST]-Q. Phosphorylates histone H2A to form H2AS128ph (gamma-H2A) at sites of DNA damage, involved in the regulation of DNA damage response mechanism. Required for the control of telomere length and genome stability.</text>
</comment>
<evidence type="ECO:0000256" key="12">
    <source>
        <dbReference type="ARBA" id="ARBA00022853"/>
    </source>
</evidence>
<reference evidence="24" key="1">
    <citation type="submission" date="2023-06" db="EMBL/GenBank/DDBJ databases">
        <title>Genome-scale phylogeny and comparative genomics of the fungal order Sordariales.</title>
        <authorList>
            <consortium name="Lawrence Berkeley National Laboratory"/>
            <person name="Hensen N."/>
            <person name="Bonometti L."/>
            <person name="Westerberg I."/>
            <person name="Brannstrom I.O."/>
            <person name="Guillou S."/>
            <person name="Cros-Aarteil S."/>
            <person name="Calhoun S."/>
            <person name="Haridas S."/>
            <person name="Kuo A."/>
            <person name="Mondo S."/>
            <person name="Pangilinan J."/>
            <person name="Riley R."/>
            <person name="Labutti K."/>
            <person name="Andreopoulos B."/>
            <person name="Lipzen A."/>
            <person name="Chen C."/>
            <person name="Yanf M."/>
            <person name="Daum C."/>
            <person name="Ng V."/>
            <person name="Clum A."/>
            <person name="Steindorff A."/>
            <person name="Ohm R."/>
            <person name="Martin F."/>
            <person name="Silar P."/>
            <person name="Natvig D."/>
            <person name="Lalanne C."/>
            <person name="Gautier V."/>
            <person name="Ament-Velasquez S.L."/>
            <person name="Kruys A."/>
            <person name="Hutchinson M.I."/>
            <person name="Powell A.J."/>
            <person name="Barry K."/>
            <person name="Miller A.N."/>
            <person name="Grigoriev I.V."/>
            <person name="Debuchy R."/>
            <person name="Gladieux P."/>
            <person name="Thoren M.H."/>
            <person name="Johannesson H."/>
        </authorList>
    </citation>
    <scope>NUCLEOTIDE SEQUENCE</scope>
    <source>
        <strain evidence="24">CBS 606.72</strain>
    </source>
</reference>
<dbReference type="EMBL" id="JAULSU010000001">
    <property type="protein sequence ID" value="KAK0633095.1"/>
    <property type="molecule type" value="Genomic_DNA"/>
</dbReference>
<dbReference type="Pfam" id="PF08064">
    <property type="entry name" value="UME"/>
    <property type="match status" value="1"/>
</dbReference>
<dbReference type="SUPFAM" id="SSF48452">
    <property type="entry name" value="TPR-like"/>
    <property type="match status" value="1"/>
</dbReference>
<evidence type="ECO:0000256" key="4">
    <source>
        <dbReference type="ARBA" id="ARBA00012513"/>
    </source>
</evidence>
<evidence type="ECO:0000256" key="1">
    <source>
        <dbReference type="ARBA" id="ARBA00004123"/>
    </source>
</evidence>
<evidence type="ECO:0000256" key="5">
    <source>
        <dbReference type="ARBA" id="ARBA00021345"/>
    </source>
</evidence>
<keyword evidence="8" id="KW-0547">Nucleotide-binding</keyword>
<dbReference type="GO" id="GO:0004674">
    <property type="term" value="F:protein serine/threonine kinase activity"/>
    <property type="evidence" value="ECO:0007669"/>
    <property type="project" value="UniProtKB-KW"/>
</dbReference>
<dbReference type="GO" id="GO:0005634">
    <property type="term" value="C:nucleus"/>
    <property type="evidence" value="ECO:0007669"/>
    <property type="project" value="UniProtKB-SubCell"/>
</dbReference>
<keyword evidence="15" id="KW-0469">Meiosis</keyword>
<evidence type="ECO:0000256" key="2">
    <source>
        <dbReference type="ARBA" id="ARBA00010769"/>
    </source>
</evidence>
<dbReference type="PANTHER" id="PTHR11139:SF125">
    <property type="entry name" value="SERINE_THREONINE-PROTEIN KINASE MEC1"/>
    <property type="match status" value="1"/>
</dbReference>
<dbReference type="Pfam" id="PF25030">
    <property type="entry name" value="M-HEAT_ATR"/>
    <property type="match status" value="1"/>
</dbReference>
<dbReference type="Pfam" id="PF02260">
    <property type="entry name" value="FATC"/>
    <property type="match status" value="1"/>
</dbReference>
<feature type="domain" description="FAT" evidence="22">
    <location>
        <begin position="1437"/>
        <end position="2001"/>
    </location>
</feature>
<evidence type="ECO:0000259" key="23">
    <source>
        <dbReference type="PROSITE" id="PS51190"/>
    </source>
</evidence>
<dbReference type="SUPFAM" id="SSF56112">
    <property type="entry name" value="Protein kinase-like (PK-like)"/>
    <property type="match status" value="1"/>
</dbReference>
<keyword evidence="10" id="KW-0418">Kinase</keyword>
<evidence type="ECO:0000313" key="24">
    <source>
        <dbReference type="EMBL" id="KAK0633095.1"/>
    </source>
</evidence>
<comment type="similarity">
    <text evidence="2">Belongs to the PI3/PI4-kinase family. ATM subfamily.</text>
</comment>
<gene>
    <name evidence="24" type="ORF">B0T14DRAFT_505838</name>
</gene>
<dbReference type="GO" id="GO:0005524">
    <property type="term" value="F:ATP binding"/>
    <property type="evidence" value="ECO:0007669"/>
    <property type="project" value="UniProtKB-KW"/>
</dbReference>
<keyword evidence="25" id="KW-1185">Reference proteome</keyword>
<dbReference type="InterPro" id="IPR011990">
    <property type="entry name" value="TPR-like_helical_dom_sf"/>
</dbReference>
<organism evidence="24 25">
    <name type="scientific">Immersiella caudata</name>
    <dbReference type="NCBI Taxonomy" id="314043"/>
    <lineage>
        <taxon>Eukaryota</taxon>
        <taxon>Fungi</taxon>
        <taxon>Dikarya</taxon>
        <taxon>Ascomycota</taxon>
        <taxon>Pezizomycotina</taxon>
        <taxon>Sordariomycetes</taxon>
        <taxon>Sordariomycetidae</taxon>
        <taxon>Sordariales</taxon>
        <taxon>Lasiosphaeriaceae</taxon>
        <taxon>Immersiella</taxon>
    </lineage>
</organism>
<dbReference type="SUPFAM" id="SSF48371">
    <property type="entry name" value="ARM repeat"/>
    <property type="match status" value="1"/>
</dbReference>
<keyword evidence="14" id="KW-0539">Nucleus</keyword>
<dbReference type="FunFam" id="3.30.1010.10:FF:000017">
    <property type="entry name" value="Inositol kinase kinase (UvsB)"/>
    <property type="match status" value="1"/>
</dbReference>
<dbReference type="Pfam" id="PF00454">
    <property type="entry name" value="PI3_PI4_kinase"/>
    <property type="match status" value="1"/>
</dbReference>
<dbReference type="InterPro" id="IPR057564">
    <property type="entry name" value="HEAT_ATR"/>
</dbReference>
<keyword evidence="9" id="KW-0227">DNA damage</keyword>
<dbReference type="SMART" id="SM00146">
    <property type="entry name" value="PI3Kc"/>
    <property type="match status" value="1"/>
</dbReference>
<protein>
    <recommendedName>
        <fullName evidence="5">Serine/threonine-protein kinase MEC1</fullName>
        <ecNumber evidence="4">2.7.11.1</ecNumber>
    </recommendedName>
    <alternativeName>
        <fullName evidence="19">ATR homolog</fullName>
    </alternativeName>
    <alternativeName>
        <fullName evidence="18">DNA-damage checkpoint kinase MEC1</fullName>
    </alternativeName>
    <alternativeName>
        <fullName evidence="17">Mitosis entry checkpoint protein 1</fullName>
    </alternativeName>
</protein>
<dbReference type="PROSITE" id="PS51189">
    <property type="entry name" value="FAT"/>
    <property type="match status" value="1"/>
</dbReference>
<dbReference type="InterPro" id="IPR014009">
    <property type="entry name" value="PIK_FAT"/>
</dbReference>
<dbReference type="PANTHER" id="PTHR11139">
    <property type="entry name" value="ATAXIA TELANGIECTASIA MUTATED ATM -RELATED"/>
    <property type="match status" value="1"/>
</dbReference>
<dbReference type="SMART" id="SM01343">
    <property type="entry name" value="FATC"/>
    <property type="match status" value="1"/>
</dbReference>
<comment type="caution">
    <text evidence="24">The sequence shown here is derived from an EMBL/GenBank/DDBJ whole genome shotgun (WGS) entry which is preliminary data.</text>
</comment>
<dbReference type="InterPro" id="IPR012993">
    <property type="entry name" value="UME"/>
</dbReference>
<dbReference type="GO" id="GO:0000723">
    <property type="term" value="P:telomere maintenance"/>
    <property type="evidence" value="ECO:0007669"/>
    <property type="project" value="TreeGrafter"/>
</dbReference>
<evidence type="ECO:0000256" key="16">
    <source>
        <dbReference type="ARBA" id="ARBA00025079"/>
    </source>
</evidence>
<dbReference type="PROSITE" id="PS50290">
    <property type="entry name" value="PI3_4_KINASE_3"/>
    <property type="match status" value="1"/>
</dbReference>
<dbReference type="EC" id="2.7.11.1" evidence="4"/>
<comment type="subcellular location">
    <subcellularLocation>
        <location evidence="1">Nucleus</location>
    </subcellularLocation>
</comment>
<evidence type="ECO:0000256" key="19">
    <source>
        <dbReference type="ARBA" id="ARBA00033001"/>
    </source>
</evidence>
<dbReference type="InterPro" id="IPR000403">
    <property type="entry name" value="PI3/4_kinase_cat_dom"/>
</dbReference>
<evidence type="ECO:0000256" key="15">
    <source>
        <dbReference type="ARBA" id="ARBA00023254"/>
    </source>
</evidence>
<feature type="domain" description="FATC" evidence="23">
    <location>
        <begin position="2418"/>
        <end position="2450"/>
    </location>
</feature>
<keyword evidence="7" id="KW-0808">Transferase</keyword>
<keyword evidence="6" id="KW-0723">Serine/threonine-protein kinase</keyword>
<name>A0AA40CCG5_9PEZI</name>
<dbReference type="InterPro" id="IPR050517">
    <property type="entry name" value="DDR_Repair_Kinase"/>
</dbReference>
<evidence type="ECO:0000256" key="18">
    <source>
        <dbReference type="ARBA" id="ARBA00030459"/>
    </source>
</evidence>
<dbReference type="Pfam" id="PF23593">
    <property type="entry name" value="HEAT_ATR"/>
    <property type="match status" value="1"/>
</dbReference>
<feature type="compositionally biased region" description="Polar residues" evidence="20">
    <location>
        <begin position="1"/>
        <end position="22"/>
    </location>
</feature>
<evidence type="ECO:0000259" key="22">
    <source>
        <dbReference type="PROSITE" id="PS51189"/>
    </source>
</evidence>
<dbReference type="Gene3D" id="1.25.40.10">
    <property type="entry name" value="Tetratricopeptide repeat domain"/>
    <property type="match status" value="1"/>
</dbReference>
<evidence type="ECO:0000256" key="9">
    <source>
        <dbReference type="ARBA" id="ARBA00022763"/>
    </source>
</evidence>
<dbReference type="Pfam" id="PF25385">
    <property type="entry name" value="HEAT_MEC1_N"/>
    <property type="match status" value="1"/>
</dbReference>
<evidence type="ECO:0000256" key="8">
    <source>
        <dbReference type="ARBA" id="ARBA00022741"/>
    </source>
</evidence>
<proteinExistence type="inferred from homology"/>
<evidence type="ECO:0000256" key="13">
    <source>
        <dbReference type="ARBA" id="ARBA00023204"/>
    </source>
</evidence>
<evidence type="ECO:0000259" key="21">
    <source>
        <dbReference type="PROSITE" id="PS50290"/>
    </source>
</evidence>